<feature type="chain" id="PRO_5045058591" evidence="2">
    <location>
        <begin position="24"/>
        <end position="508"/>
    </location>
</feature>
<gene>
    <name evidence="3" type="ORF">WCD58_02945</name>
</gene>
<dbReference type="Gene3D" id="1.50.10.20">
    <property type="match status" value="1"/>
</dbReference>
<evidence type="ECO:0000313" key="4">
    <source>
        <dbReference type="Proteomes" id="UP001369736"/>
    </source>
</evidence>
<organism evidence="3 4">
    <name type="scientific">Actinomycetospora flava</name>
    <dbReference type="NCBI Taxonomy" id="3129232"/>
    <lineage>
        <taxon>Bacteria</taxon>
        <taxon>Bacillati</taxon>
        <taxon>Actinomycetota</taxon>
        <taxon>Actinomycetes</taxon>
        <taxon>Pseudonocardiales</taxon>
        <taxon>Pseudonocardiaceae</taxon>
        <taxon>Actinomycetospora</taxon>
    </lineage>
</organism>
<proteinExistence type="predicted"/>
<dbReference type="InterPro" id="IPR007822">
    <property type="entry name" value="LANC-like"/>
</dbReference>
<dbReference type="InterPro" id="IPR012341">
    <property type="entry name" value="6hp_glycosidase-like_sf"/>
</dbReference>
<reference evidence="3 4" key="1">
    <citation type="submission" date="2024-03" db="EMBL/GenBank/DDBJ databases">
        <title>Actinomycetospora sp. OC33-EN07, a novel actinomycete isolated from wild orchid (Aerides multiflora).</title>
        <authorList>
            <person name="Suriyachadkun C."/>
        </authorList>
    </citation>
    <scope>NUCLEOTIDE SEQUENCE [LARGE SCALE GENOMIC DNA]</scope>
    <source>
        <strain evidence="3 4">OC33-EN07</strain>
    </source>
</reference>
<feature type="region of interest" description="Disordered" evidence="1">
    <location>
        <begin position="252"/>
        <end position="272"/>
    </location>
</feature>
<keyword evidence="4" id="KW-1185">Reference proteome</keyword>
<dbReference type="Proteomes" id="UP001369736">
    <property type="component" value="Unassembled WGS sequence"/>
</dbReference>
<dbReference type="RefSeq" id="WP_337699316.1">
    <property type="nucleotide sequence ID" value="NZ_JBBEGM010000001.1"/>
</dbReference>
<sequence>MIRVLVLVLAAGLLAAGCASAPADEPAPGTNAPPLPTAFADQLLADAVPDPLAALGDDVPAELSGARAWTSSIQAPNRQTDRDVGAAGIAHGFLALAAATPDPAARERWLAGARSAGDFLLGASRGGRVPDYVNPNGPADRAYTSFDDGAAGVAEILWRVGEATGEERYRQGARASLQWVLDRAEGVDGLPCPQRCRWSWADVEGGGAPSYRHGMGEGQSGIVYALSVMGERLRDPELTAHAAGGAAYLSSRLDDDGGLPERDDEPRRNTGFLSGTAGAAFVFLRMYQATGDERWRRDAESALGFLDRTAQPAGRGVTWPILLGAGPQALVPDNPNRATGMEEGAAGIGWVSLQAHAILGDARHLERARAAGRWLVDVSLTEPVGRAWAEYEGSPIVHTATNSGAAGTGWFLDSLGRVTGDDEFSGAARAARNWLLAVATPEHRWGATRQAGAWTLPGEPSWHWGSAGVIGFLARMAGGPVDSPGMQEVLVPLEGPGASGNRPVDSGN</sequence>
<evidence type="ECO:0000256" key="2">
    <source>
        <dbReference type="SAM" id="SignalP"/>
    </source>
</evidence>
<feature type="signal peptide" evidence="2">
    <location>
        <begin position="1"/>
        <end position="23"/>
    </location>
</feature>
<accession>A0ABU8LZB0</accession>
<evidence type="ECO:0000313" key="3">
    <source>
        <dbReference type="EMBL" id="MEJ2860097.1"/>
    </source>
</evidence>
<dbReference type="SUPFAM" id="SSF48208">
    <property type="entry name" value="Six-hairpin glycosidases"/>
    <property type="match status" value="1"/>
</dbReference>
<dbReference type="InterPro" id="IPR008928">
    <property type="entry name" value="6-hairpin_glycosidase_sf"/>
</dbReference>
<protein>
    <submittedName>
        <fullName evidence="3">Lanthionine synthetase LanC family protein</fullName>
    </submittedName>
</protein>
<comment type="caution">
    <text evidence="3">The sequence shown here is derived from an EMBL/GenBank/DDBJ whole genome shotgun (WGS) entry which is preliminary data.</text>
</comment>
<dbReference type="Pfam" id="PF05147">
    <property type="entry name" value="LANC_like"/>
    <property type="match status" value="1"/>
</dbReference>
<keyword evidence="2" id="KW-0732">Signal</keyword>
<dbReference type="SMART" id="SM01260">
    <property type="entry name" value="LANC_like"/>
    <property type="match status" value="1"/>
</dbReference>
<dbReference type="EMBL" id="JBBEGM010000001">
    <property type="protein sequence ID" value="MEJ2860097.1"/>
    <property type="molecule type" value="Genomic_DNA"/>
</dbReference>
<dbReference type="PROSITE" id="PS51257">
    <property type="entry name" value="PROKAR_LIPOPROTEIN"/>
    <property type="match status" value="1"/>
</dbReference>
<name>A0ABU8LZB0_9PSEU</name>
<dbReference type="SUPFAM" id="SSF158745">
    <property type="entry name" value="LanC-like"/>
    <property type="match status" value="1"/>
</dbReference>
<feature type="compositionally biased region" description="Basic and acidic residues" evidence="1">
    <location>
        <begin position="252"/>
        <end position="268"/>
    </location>
</feature>
<evidence type="ECO:0000256" key="1">
    <source>
        <dbReference type="SAM" id="MobiDB-lite"/>
    </source>
</evidence>
<dbReference type="Gene3D" id="1.50.10.10">
    <property type="match status" value="2"/>
</dbReference>